<dbReference type="EMBL" id="JADKGY010000006">
    <property type="protein sequence ID" value="MBK9982735.1"/>
    <property type="molecule type" value="Genomic_DNA"/>
</dbReference>
<sequence>MLASSVKDFFRKILPWPLYRRLKRIREESKVFFSRRDLTSLARIYQTDKWGRHFYTPIYSQAFSDLRYKPVRLLEIGIGGYAKSRMGGNSLRMWKSYFPKGIITGIDIYDKTDLAESRIHIYTGDQSDADFLNRVSNIEGPYDVIIDDGSHMQSHIILSFETLFPLMASGGIYVIEDTQTSYWPKFEGSTKEMATVNSAMNYFINKVHHVNKSEWIKEDLQKEYAHDDIASISFYHNLIFITKS</sequence>
<proteinExistence type="predicted"/>
<keyword evidence="1" id="KW-0489">Methyltransferase</keyword>
<protein>
    <submittedName>
        <fullName evidence="1">Class I SAM-dependent methyltransferase</fullName>
    </submittedName>
</protein>
<dbReference type="Proteomes" id="UP000808337">
    <property type="component" value="Unassembled WGS sequence"/>
</dbReference>
<evidence type="ECO:0000313" key="2">
    <source>
        <dbReference type="Proteomes" id="UP000808337"/>
    </source>
</evidence>
<comment type="caution">
    <text evidence="1">The sequence shown here is derived from an EMBL/GenBank/DDBJ whole genome shotgun (WGS) entry which is preliminary data.</text>
</comment>
<name>A0A9D7XP06_9BACT</name>
<dbReference type="GO" id="GO:0008168">
    <property type="term" value="F:methyltransferase activity"/>
    <property type="evidence" value="ECO:0007669"/>
    <property type="project" value="UniProtKB-KW"/>
</dbReference>
<dbReference type="InterPro" id="IPR029063">
    <property type="entry name" value="SAM-dependent_MTases_sf"/>
</dbReference>
<dbReference type="GO" id="GO:0032259">
    <property type="term" value="P:methylation"/>
    <property type="evidence" value="ECO:0007669"/>
    <property type="project" value="UniProtKB-KW"/>
</dbReference>
<dbReference type="SUPFAM" id="SSF53335">
    <property type="entry name" value="S-adenosyl-L-methionine-dependent methyltransferases"/>
    <property type="match status" value="1"/>
</dbReference>
<gene>
    <name evidence="1" type="ORF">IPP15_09980</name>
</gene>
<accession>A0A9D7XP06</accession>
<keyword evidence="1" id="KW-0808">Transferase</keyword>
<organism evidence="1 2">
    <name type="scientific">Candidatus Opimibacter skivensis</name>
    <dbReference type="NCBI Taxonomy" id="2982028"/>
    <lineage>
        <taxon>Bacteria</taxon>
        <taxon>Pseudomonadati</taxon>
        <taxon>Bacteroidota</taxon>
        <taxon>Saprospiria</taxon>
        <taxon>Saprospirales</taxon>
        <taxon>Saprospiraceae</taxon>
        <taxon>Candidatus Opimibacter</taxon>
    </lineage>
</organism>
<reference evidence="1 2" key="1">
    <citation type="submission" date="2020-10" db="EMBL/GenBank/DDBJ databases">
        <title>Connecting structure to function with the recovery of over 1000 high-quality activated sludge metagenome-assembled genomes encoding full-length rRNA genes using long-read sequencing.</title>
        <authorList>
            <person name="Singleton C.M."/>
            <person name="Petriglieri F."/>
            <person name="Kristensen J.M."/>
            <person name="Kirkegaard R.H."/>
            <person name="Michaelsen T.Y."/>
            <person name="Andersen M.H."/>
            <person name="Karst S.M."/>
            <person name="Dueholm M.S."/>
            <person name="Nielsen P.H."/>
            <person name="Albertsen M."/>
        </authorList>
    </citation>
    <scope>NUCLEOTIDE SEQUENCE [LARGE SCALE GENOMIC DNA]</scope>
    <source>
        <strain evidence="1">Ribe_18-Q3-R11-54_MAXAC.273</strain>
    </source>
</reference>
<dbReference type="AlphaFoldDB" id="A0A9D7XP06"/>
<dbReference type="Gene3D" id="3.40.50.150">
    <property type="entry name" value="Vaccinia Virus protein VP39"/>
    <property type="match status" value="1"/>
</dbReference>
<evidence type="ECO:0000313" key="1">
    <source>
        <dbReference type="EMBL" id="MBK9982735.1"/>
    </source>
</evidence>